<protein>
    <recommendedName>
        <fullName evidence="11">Probable nicotinate-nucleotide pyrophosphorylase [carboxylating]</fullName>
        <ecNumber evidence="5">2.4.2.19</ecNumber>
    </recommendedName>
    <alternativeName>
        <fullName evidence="9">Quinolinate phosphoribosyltransferase [decarboxylating]</fullName>
    </alternativeName>
</protein>
<comment type="catalytic activity">
    <reaction evidence="10">
        <text>nicotinate beta-D-ribonucleotide + CO2 + diphosphate = quinolinate + 5-phospho-alpha-D-ribose 1-diphosphate + 2 H(+)</text>
        <dbReference type="Rhea" id="RHEA:12733"/>
        <dbReference type="ChEBI" id="CHEBI:15378"/>
        <dbReference type="ChEBI" id="CHEBI:16526"/>
        <dbReference type="ChEBI" id="CHEBI:29959"/>
        <dbReference type="ChEBI" id="CHEBI:33019"/>
        <dbReference type="ChEBI" id="CHEBI:57502"/>
        <dbReference type="ChEBI" id="CHEBI:58017"/>
        <dbReference type="EC" id="2.4.2.19"/>
    </reaction>
</comment>
<comment type="caution">
    <text evidence="16">The sequence shown here is derived from an EMBL/GenBank/DDBJ whole genome shotgun (WGS) entry which is preliminary data.</text>
</comment>
<evidence type="ECO:0000259" key="14">
    <source>
        <dbReference type="Pfam" id="PF01729"/>
    </source>
</evidence>
<dbReference type="InterPro" id="IPR036068">
    <property type="entry name" value="Nicotinate_pribotase-like_C"/>
</dbReference>
<dbReference type="NCBIfam" id="TIGR00078">
    <property type="entry name" value="nadC"/>
    <property type="match status" value="1"/>
</dbReference>
<dbReference type="SUPFAM" id="SSF54675">
    <property type="entry name" value="Nicotinate/Quinolinate PRTase N-terminal domain-like"/>
    <property type="match status" value="1"/>
</dbReference>
<evidence type="ECO:0000256" key="1">
    <source>
        <dbReference type="ARBA" id="ARBA00003237"/>
    </source>
</evidence>
<evidence type="ECO:0000256" key="9">
    <source>
        <dbReference type="ARBA" id="ARBA00033102"/>
    </source>
</evidence>
<dbReference type="Gene3D" id="3.20.20.70">
    <property type="entry name" value="Aldolase class I"/>
    <property type="match status" value="1"/>
</dbReference>
<sequence length="284" mass="31460">MTESLRQRILQFITEALSEDVGPGDFTSEATIPATNRDTARLLVKDVGVLAGVEVARMIFEAVDPSVEFDQRMQDGDLMHDGDEAFYVTCNSRALLRAERLVLNTMQRMSGIATLANRYAFEVEDLPVKVLDTRKTTPNLRFLEKWAVRLGGCHNYRDGLYDRIMIKDNHIDAAGSITAAIEGVQRFFKDNNMVLPITVEVRNLVELMEVLQVGGVDRIMLDNFETPILKEAVAHINGRFETEASGGVTLTSIRDIALTGVDFISVGALTHSATSLDLSLKVVK</sequence>
<feature type="binding site" evidence="13">
    <location>
        <begin position="133"/>
        <end position="135"/>
    </location>
    <ligand>
        <name>substrate</name>
    </ligand>
</feature>
<dbReference type="InterPro" id="IPR004393">
    <property type="entry name" value="NadC"/>
</dbReference>
<dbReference type="AlphaFoldDB" id="A0A923TDL0"/>
<dbReference type="Proteomes" id="UP000650081">
    <property type="component" value="Unassembled WGS sequence"/>
</dbReference>
<gene>
    <name evidence="16" type="primary">nadC</name>
    <name evidence="16" type="ORF">H9S92_12355</name>
</gene>
<dbReference type="PANTHER" id="PTHR32179">
    <property type="entry name" value="NICOTINATE-NUCLEOTIDE PYROPHOSPHORYLASE [CARBOXYLATING]"/>
    <property type="match status" value="1"/>
</dbReference>
<feature type="binding site" evidence="13">
    <location>
        <begin position="266"/>
        <end position="268"/>
    </location>
    <ligand>
        <name>substrate</name>
    </ligand>
</feature>
<evidence type="ECO:0000256" key="10">
    <source>
        <dbReference type="ARBA" id="ARBA00047445"/>
    </source>
</evidence>
<dbReference type="InterPro" id="IPR027277">
    <property type="entry name" value="NadC/ModD"/>
</dbReference>
<dbReference type="FunFam" id="3.20.20.70:FF:000030">
    <property type="entry name" value="Nicotinate-nucleotide pyrophosphorylase, carboxylating"/>
    <property type="match status" value="1"/>
</dbReference>
<evidence type="ECO:0000313" key="17">
    <source>
        <dbReference type="Proteomes" id="UP000650081"/>
    </source>
</evidence>
<keyword evidence="7 12" id="KW-0328">Glycosyltransferase</keyword>
<evidence type="ECO:0000259" key="15">
    <source>
        <dbReference type="Pfam" id="PF02749"/>
    </source>
</evidence>
<dbReference type="RefSeq" id="WP_187467018.1">
    <property type="nucleotide sequence ID" value="NZ_JACSIT010000115.1"/>
</dbReference>
<dbReference type="InterPro" id="IPR002638">
    <property type="entry name" value="Quinolinate_PRibosylTrfase_C"/>
</dbReference>
<dbReference type="PIRSF" id="PIRSF006250">
    <property type="entry name" value="NadC_ModD"/>
    <property type="match status" value="1"/>
</dbReference>
<accession>A0A923TDL0</accession>
<evidence type="ECO:0000256" key="13">
    <source>
        <dbReference type="PIRSR" id="PIRSR006250-1"/>
    </source>
</evidence>
<proteinExistence type="inferred from homology"/>
<evidence type="ECO:0000256" key="8">
    <source>
        <dbReference type="ARBA" id="ARBA00022679"/>
    </source>
</evidence>
<feature type="binding site" evidence="13">
    <location>
        <begin position="245"/>
        <end position="247"/>
    </location>
    <ligand>
        <name>substrate</name>
    </ligand>
</feature>
<dbReference type="PANTHER" id="PTHR32179:SF3">
    <property type="entry name" value="NICOTINATE-NUCLEOTIDE PYROPHOSPHORYLASE [CARBOXYLATING]"/>
    <property type="match status" value="1"/>
</dbReference>
<comment type="pathway">
    <text evidence="2">Cofactor biosynthesis; NAD(+) biosynthesis; nicotinate D-ribonucleotide from quinolinate: step 1/1.</text>
</comment>
<name>A0A923TDL0_9BACT</name>
<evidence type="ECO:0000256" key="3">
    <source>
        <dbReference type="ARBA" id="ARBA00009400"/>
    </source>
</evidence>
<evidence type="ECO:0000256" key="11">
    <source>
        <dbReference type="ARBA" id="ARBA00069173"/>
    </source>
</evidence>
<dbReference type="FunFam" id="3.90.1170.20:FF:000001">
    <property type="entry name" value="Nicotinate-nucleotide diphosphorylase (Carboxylating)"/>
    <property type="match status" value="1"/>
</dbReference>
<dbReference type="Pfam" id="PF01729">
    <property type="entry name" value="QRPTase_C"/>
    <property type="match status" value="1"/>
</dbReference>
<evidence type="ECO:0000256" key="12">
    <source>
        <dbReference type="PIRNR" id="PIRNR006250"/>
    </source>
</evidence>
<evidence type="ECO:0000313" key="16">
    <source>
        <dbReference type="EMBL" id="MBC6994962.1"/>
    </source>
</evidence>
<evidence type="ECO:0000256" key="2">
    <source>
        <dbReference type="ARBA" id="ARBA00004893"/>
    </source>
</evidence>
<comment type="subunit">
    <text evidence="4">Hexamer formed by 3 homodimers.</text>
</comment>
<dbReference type="EC" id="2.4.2.19" evidence="5"/>
<dbReference type="GO" id="GO:0034213">
    <property type="term" value="P:quinolinate catabolic process"/>
    <property type="evidence" value="ECO:0007669"/>
    <property type="project" value="TreeGrafter"/>
</dbReference>
<dbReference type="GO" id="GO:0005737">
    <property type="term" value="C:cytoplasm"/>
    <property type="evidence" value="ECO:0007669"/>
    <property type="project" value="TreeGrafter"/>
</dbReference>
<dbReference type="Gene3D" id="3.90.1170.20">
    <property type="entry name" value="Quinolinate phosphoribosyl transferase, N-terminal domain"/>
    <property type="match status" value="1"/>
</dbReference>
<reference evidence="16" key="1">
    <citation type="submission" date="2020-08" db="EMBL/GenBank/DDBJ databases">
        <title>Lewinella bacteria from marine environments.</title>
        <authorList>
            <person name="Zhong Y."/>
        </authorList>
    </citation>
    <scope>NUCLEOTIDE SEQUENCE</scope>
    <source>
        <strain evidence="16">KCTC 42187</strain>
    </source>
</reference>
<comment type="function">
    <text evidence="1">Involved in the catabolism of quinolinic acid (QA).</text>
</comment>
<evidence type="ECO:0000256" key="7">
    <source>
        <dbReference type="ARBA" id="ARBA00022676"/>
    </source>
</evidence>
<dbReference type="GO" id="GO:0009435">
    <property type="term" value="P:NAD+ biosynthetic process"/>
    <property type="evidence" value="ECO:0007669"/>
    <property type="project" value="InterPro"/>
</dbReference>
<dbReference type="EMBL" id="JACSIT010000115">
    <property type="protein sequence ID" value="MBC6994962.1"/>
    <property type="molecule type" value="Genomic_DNA"/>
</dbReference>
<evidence type="ECO:0000256" key="6">
    <source>
        <dbReference type="ARBA" id="ARBA00022642"/>
    </source>
</evidence>
<dbReference type="InterPro" id="IPR037128">
    <property type="entry name" value="Quinolinate_PRibosylTase_N_sf"/>
</dbReference>
<keyword evidence="8 12" id="KW-0808">Transferase</keyword>
<evidence type="ECO:0000256" key="4">
    <source>
        <dbReference type="ARBA" id="ARBA00011218"/>
    </source>
</evidence>
<feature type="binding site" evidence="13">
    <location>
        <position position="157"/>
    </location>
    <ligand>
        <name>substrate</name>
    </ligand>
</feature>
<dbReference type="Pfam" id="PF02749">
    <property type="entry name" value="QRPTase_N"/>
    <property type="match status" value="1"/>
</dbReference>
<dbReference type="GO" id="GO:0004514">
    <property type="term" value="F:nicotinate-nucleotide diphosphorylase (carboxylating) activity"/>
    <property type="evidence" value="ECO:0007669"/>
    <property type="project" value="UniProtKB-EC"/>
</dbReference>
<keyword evidence="17" id="KW-1185">Reference proteome</keyword>
<dbReference type="CDD" id="cd01572">
    <property type="entry name" value="QPRTase"/>
    <property type="match status" value="1"/>
</dbReference>
<dbReference type="InterPro" id="IPR022412">
    <property type="entry name" value="Quinolinate_PRibosylTrfase_N"/>
</dbReference>
<dbReference type="SUPFAM" id="SSF51690">
    <property type="entry name" value="Nicotinate/Quinolinate PRTase C-terminal domain-like"/>
    <property type="match status" value="1"/>
</dbReference>
<feature type="domain" description="Quinolinate phosphoribosyl transferase N-terminal" evidence="15">
    <location>
        <begin position="25"/>
        <end position="110"/>
    </location>
</feature>
<feature type="domain" description="Quinolinate phosphoribosyl transferase C-terminal" evidence="14">
    <location>
        <begin position="112"/>
        <end position="281"/>
    </location>
</feature>
<feature type="binding site" evidence="13">
    <location>
        <position position="167"/>
    </location>
    <ligand>
        <name>substrate</name>
    </ligand>
</feature>
<dbReference type="InterPro" id="IPR013785">
    <property type="entry name" value="Aldolase_TIM"/>
</dbReference>
<comment type="similarity">
    <text evidence="3 12">Belongs to the NadC/ModD family.</text>
</comment>
<organism evidence="16 17">
    <name type="scientific">Neolewinella lacunae</name>
    <dbReference type="NCBI Taxonomy" id="1517758"/>
    <lineage>
        <taxon>Bacteria</taxon>
        <taxon>Pseudomonadati</taxon>
        <taxon>Bacteroidota</taxon>
        <taxon>Saprospiria</taxon>
        <taxon>Saprospirales</taxon>
        <taxon>Lewinellaceae</taxon>
        <taxon>Neolewinella</taxon>
    </lineage>
</organism>
<feature type="binding site" evidence="13">
    <location>
        <position position="100"/>
    </location>
    <ligand>
        <name>substrate</name>
    </ligand>
</feature>
<feature type="binding site" evidence="13">
    <location>
        <position position="200"/>
    </location>
    <ligand>
        <name>substrate</name>
    </ligand>
</feature>
<feature type="binding site" evidence="13">
    <location>
        <position position="222"/>
    </location>
    <ligand>
        <name>substrate</name>
    </ligand>
</feature>
<keyword evidence="6" id="KW-0662">Pyridine nucleotide biosynthesis</keyword>
<evidence type="ECO:0000256" key="5">
    <source>
        <dbReference type="ARBA" id="ARBA00011944"/>
    </source>
</evidence>